<dbReference type="Proteomes" id="UP001314170">
    <property type="component" value="Unassembled WGS sequence"/>
</dbReference>
<comment type="caution">
    <text evidence="1">The sequence shown here is derived from an EMBL/GenBank/DDBJ whole genome shotgun (WGS) entry which is preliminary data.</text>
</comment>
<dbReference type="AlphaFoldDB" id="A0AAV1S202"/>
<evidence type="ECO:0000313" key="2">
    <source>
        <dbReference type="Proteomes" id="UP001314170"/>
    </source>
</evidence>
<evidence type="ECO:0000313" key="1">
    <source>
        <dbReference type="EMBL" id="CAK7343968.1"/>
    </source>
</evidence>
<feature type="non-terminal residue" evidence="1">
    <location>
        <position position="1"/>
    </location>
</feature>
<protein>
    <submittedName>
        <fullName evidence="1">Uncharacterized protein</fullName>
    </submittedName>
</protein>
<accession>A0AAV1S202</accession>
<reference evidence="1 2" key="1">
    <citation type="submission" date="2024-01" db="EMBL/GenBank/DDBJ databases">
        <authorList>
            <person name="Waweru B."/>
        </authorList>
    </citation>
    <scope>NUCLEOTIDE SEQUENCE [LARGE SCALE GENOMIC DNA]</scope>
</reference>
<name>A0AAV1S202_9ROSI</name>
<sequence>ATCDCEGRLNLPWSIHRRQNAKLVSFHDEIFVVISSPKENANCGLNASKLLLIFASEIKPLVQHNIHGINKDTTYLVVLI</sequence>
<keyword evidence="2" id="KW-1185">Reference proteome</keyword>
<organism evidence="1 2">
    <name type="scientific">Dovyalis caffra</name>
    <dbReference type="NCBI Taxonomy" id="77055"/>
    <lineage>
        <taxon>Eukaryota</taxon>
        <taxon>Viridiplantae</taxon>
        <taxon>Streptophyta</taxon>
        <taxon>Embryophyta</taxon>
        <taxon>Tracheophyta</taxon>
        <taxon>Spermatophyta</taxon>
        <taxon>Magnoliopsida</taxon>
        <taxon>eudicotyledons</taxon>
        <taxon>Gunneridae</taxon>
        <taxon>Pentapetalae</taxon>
        <taxon>rosids</taxon>
        <taxon>fabids</taxon>
        <taxon>Malpighiales</taxon>
        <taxon>Salicaceae</taxon>
        <taxon>Flacourtieae</taxon>
        <taxon>Dovyalis</taxon>
    </lineage>
</organism>
<proteinExistence type="predicted"/>
<dbReference type="EMBL" id="CAWUPB010001160">
    <property type="protein sequence ID" value="CAK7343968.1"/>
    <property type="molecule type" value="Genomic_DNA"/>
</dbReference>
<gene>
    <name evidence="1" type="ORF">DCAF_LOCUS17581</name>
</gene>